<feature type="region of interest" description="Disordered" evidence="1">
    <location>
        <begin position="453"/>
        <end position="498"/>
    </location>
</feature>
<keyword evidence="3" id="KW-1185">Reference proteome</keyword>
<sequence length="498" mass="55128">MKSAAFMSLSAQQQKDFKNSKPDYRAIWELIPIFLAGDDSSTSVAYEWWCALYEMGGIMASNAWRVLKDVREHDAIRGSVRCADPPFHELESGTKWVICSLAEDGDGDGEVSGEWRTVGPSIKGLTGVDGTEETHYFWALRGFIAALEAKFLMKGTKEKQDFLLAKPQTAEKDGLTFVKLSTPLVNAPPAAESAEAEFLQHCAVLRRQLFDASAAKYVLRKVVNDKSKKFTGSETMASDVWARMVSELRGAFLAEHSAFAPLFDLTDATLMVRREANELLFSTLSNLVDPYSAAGSWLEASATAFPDDGKRALLEIIRRLYDSGEPMGTARELLDIAFVANVDPSENIARFNYCLRESSRRTTWNEADVKDLFLAALDKKFYAPVLDEFIRHDQREAVDLLTMQQRVMAVYAAKHTDNGKTDTALSYAATDTTVSDILDALDSLRREVRALKKGHGFTPRADKQGADAGNPSETRQARALQDPGGKNFVRGSNATNSR</sequence>
<dbReference type="EMBL" id="LGRX02002649">
    <property type="protein sequence ID" value="KAK3283802.1"/>
    <property type="molecule type" value="Genomic_DNA"/>
</dbReference>
<gene>
    <name evidence="2" type="ORF">CYMTET_8520</name>
</gene>
<reference evidence="2 3" key="1">
    <citation type="journal article" date="2015" name="Genome Biol. Evol.">
        <title>Comparative Genomics of a Bacterivorous Green Alga Reveals Evolutionary Causalities and Consequences of Phago-Mixotrophic Mode of Nutrition.</title>
        <authorList>
            <person name="Burns J.A."/>
            <person name="Paasch A."/>
            <person name="Narechania A."/>
            <person name="Kim E."/>
        </authorList>
    </citation>
    <scope>NUCLEOTIDE SEQUENCE [LARGE SCALE GENOMIC DNA]</scope>
    <source>
        <strain evidence="2 3">PLY_AMNH</strain>
    </source>
</reference>
<name>A0AAE0LG03_9CHLO</name>
<comment type="caution">
    <text evidence="2">The sequence shown here is derived from an EMBL/GenBank/DDBJ whole genome shotgun (WGS) entry which is preliminary data.</text>
</comment>
<organism evidence="2 3">
    <name type="scientific">Cymbomonas tetramitiformis</name>
    <dbReference type="NCBI Taxonomy" id="36881"/>
    <lineage>
        <taxon>Eukaryota</taxon>
        <taxon>Viridiplantae</taxon>
        <taxon>Chlorophyta</taxon>
        <taxon>Pyramimonadophyceae</taxon>
        <taxon>Pyramimonadales</taxon>
        <taxon>Pyramimonadaceae</taxon>
        <taxon>Cymbomonas</taxon>
    </lineage>
</organism>
<evidence type="ECO:0000256" key="1">
    <source>
        <dbReference type="SAM" id="MobiDB-lite"/>
    </source>
</evidence>
<dbReference type="Proteomes" id="UP001190700">
    <property type="component" value="Unassembled WGS sequence"/>
</dbReference>
<protein>
    <submittedName>
        <fullName evidence="2">Uncharacterized protein</fullName>
    </submittedName>
</protein>
<accession>A0AAE0LG03</accession>
<dbReference type="AlphaFoldDB" id="A0AAE0LG03"/>
<evidence type="ECO:0000313" key="3">
    <source>
        <dbReference type="Proteomes" id="UP001190700"/>
    </source>
</evidence>
<proteinExistence type="predicted"/>
<evidence type="ECO:0000313" key="2">
    <source>
        <dbReference type="EMBL" id="KAK3283802.1"/>
    </source>
</evidence>